<dbReference type="Proteomes" id="UP001056120">
    <property type="component" value="Linkage Group LG11"/>
</dbReference>
<accession>A0ACB9HU18</accession>
<proteinExistence type="predicted"/>
<name>A0ACB9HU18_9ASTR</name>
<protein>
    <submittedName>
        <fullName evidence="1">Uncharacterized protein</fullName>
    </submittedName>
</protein>
<evidence type="ECO:0000313" key="1">
    <source>
        <dbReference type="EMBL" id="KAI3798620.1"/>
    </source>
</evidence>
<keyword evidence="2" id="KW-1185">Reference proteome</keyword>
<reference evidence="2" key="1">
    <citation type="journal article" date="2022" name="Mol. Ecol. Resour.">
        <title>The genomes of chicory, endive, great burdock and yacon provide insights into Asteraceae palaeo-polyploidization history and plant inulin production.</title>
        <authorList>
            <person name="Fan W."/>
            <person name="Wang S."/>
            <person name="Wang H."/>
            <person name="Wang A."/>
            <person name="Jiang F."/>
            <person name="Liu H."/>
            <person name="Zhao H."/>
            <person name="Xu D."/>
            <person name="Zhang Y."/>
        </authorList>
    </citation>
    <scope>NUCLEOTIDE SEQUENCE [LARGE SCALE GENOMIC DNA]</scope>
    <source>
        <strain evidence="2">cv. Yunnan</strain>
    </source>
</reference>
<gene>
    <name evidence="1" type="ORF">L1987_33898</name>
</gene>
<comment type="caution">
    <text evidence="1">The sequence shown here is derived from an EMBL/GenBank/DDBJ whole genome shotgun (WGS) entry which is preliminary data.</text>
</comment>
<dbReference type="EMBL" id="CM042028">
    <property type="protein sequence ID" value="KAI3798620.1"/>
    <property type="molecule type" value="Genomic_DNA"/>
</dbReference>
<reference evidence="1 2" key="2">
    <citation type="journal article" date="2022" name="Mol. Ecol. Resour.">
        <title>The genomes of chicory, endive, great burdock and yacon provide insights into Asteraceae paleo-polyploidization history and plant inulin production.</title>
        <authorList>
            <person name="Fan W."/>
            <person name="Wang S."/>
            <person name="Wang H."/>
            <person name="Wang A."/>
            <person name="Jiang F."/>
            <person name="Liu H."/>
            <person name="Zhao H."/>
            <person name="Xu D."/>
            <person name="Zhang Y."/>
        </authorList>
    </citation>
    <scope>NUCLEOTIDE SEQUENCE [LARGE SCALE GENOMIC DNA]</scope>
    <source>
        <strain evidence="2">cv. Yunnan</strain>
        <tissue evidence="1">Leaves</tissue>
    </source>
</reference>
<evidence type="ECO:0000313" key="2">
    <source>
        <dbReference type="Proteomes" id="UP001056120"/>
    </source>
</evidence>
<organism evidence="1 2">
    <name type="scientific">Smallanthus sonchifolius</name>
    <dbReference type="NCBI Taxonomy" id="185202"/>
    <lineage>
        <taxon>Eukaryota</taxon>
        <taxon>Viridiplantae</taxon>
        <taxon>Streptophyta</taxon>
        <taxon>Embryophyta</taxon>
        <taxon>Tracheophyta</taxon>
        <taxon>Spermatophyta</taxon>
        <taxon>Magnoliopsida</taxon>
        <taxon>eudicotyledons</taxon>
        <taxon>Gunneridae</taxon>
        <taxon>Pentapetalae</taxon>
        <taxon>asterids</taxon>
        <taxon>campanulids</taxon>
        <taxon>Asterales</taxon>
        <taxon>Asteraceae</taxon>
        <taxon>Asteroideae</taxon>
        <taxon>Heliantheae alliance</taxon>
        <taxon>Millerieae</taxon>
        <taxon>Smallanthus</taxon>
    </lineage>
</organism>
<sequence>MCMANEDFELKHIAISVIDNFSDAYPLVRLHDHENYFEKDSAYKVKEIFVKYLEHVKHPKTDELNATKIKKMKIPWATTGNALNCAIFVMRHMEKYMGAKEEFNSGLSTNGPKKNKQLKILRKKYAAHIMLSECNKVREKIQIKALGK</sequence>